<dbReference type="RefSeq" id="WP_218322261.1">
    <property type="nucleotide sequence ID" value="NZ_JAEEGC010000116.1"/>
</dbReference>
<feature type="compositionally biased region" description="Basic and acidic residues" evidence="1">
    <location>
        <begin position="39"/>
        <end position="60"/>
    </location>
</feature>
<gene>
    <name evidence="3" type="ORF">I6U48_20095</name>
</gene>
<evidence type="ECO:0000259" key="2">
    <source>
        <dbReference type="Pfam" id="PF14478"/>
    </source>
</evidence>
<protein>
    <submittedName>
        <fullName evidence="3">DUF4430 domain-containing protein</fullName>
    </submittedName>
</protein>
<dbReference type="AlphaFoldDB" id="A0A949TMP0"/>
<accession>A0A949TMP0</accession>
<keyword evidence="4" id="KW-1185">Reference proteome</keyword>
<dbReference type="Proteomes" id="UP000694308">
    <property type="component" value="Unassembled WGS sequence"/>
</dbReference>
<reference evidence="3" key="1">
    <citation type="submission" date="2020-12" db="EMBL/GenBank/DDBJ databases">
        <title>Clostridium thailandense sp. nov., a novel acetogenic bacterium isolated from peat land soil in Thailand.</title>
        <authorList>
            <person name="Chaikitkaew S."/>
            <person name="Birkeland N.K."/>
        </authorList>
    </citation>
    <scope>NUCLEOTIDE SEQUENCE</scope>
    <source>
        <strain evidence="3">PL3</strain>
    </source>
</reference>
<organism evidence="3 4">
    <name type="scientific">Clostridium thailandense</name>
    <dbReference type="NCBI Taxonomy" id="2794346"/>
    <lineage>
        <taxon>Bacteria</taxon>
        <taxon>Bacillati</taxon>
        <taxon>Bacillota</taxon>
        <taxon>Clostridia</taxon>
        <taxon>Eubacteriales</taxon>
        <taxon>Clostridiaceae</taxon>
        <taxon>Clostridium</taxon>
    </lineage>
</organism>
<dbReference type="Pfam" id="PF14478">
    <property type="entry name" value="DUF4430"/>
    <property type="match status" value="1"/>
</dbReference>
<feature type="region of interest" description="Disordered" evidence="1">
    <location>
        <begin position="39"/>
        <end position="135"/>
    </location>
</feature>
<proteinExistence type="predicted"/>
<feature type="domain" description="Transcobalamin-like C-terminal" evidence="2">
    <location>
        <begin position="169"/>
        <end position="241"/>
    </location>
</feature>
<evidence type="ECO:0000256" key="1">
    <source>
        <dbReference type="SAM" id="MobiDB-lite"/>
    </source>
</evidence>
<feature type="compositionally biased region" description="Basic and acidic residues" evidence="1">
    <location>
        <begin position="87"/>
        <end position="96"/>
    </location>
</feature>
<feature type="compositionally biased region" description="Basic and acidic residues" evidence="1">
    <location>
        <begin position="121"/>
        <end position="132"/>
    </location>
</feature>
<comment type="caution">
    <text evidence="3">The sequence shown here is derived from an EMBL/GenBank/DDBJ whole genome shotgun (WGS) entry which is preliminary data.</text>
</comment>
<feature type="compositionally biased region" description="Low complexity" evidence="1">
    <location>
        <begin position="99"/>
        <end position="115"/>
    </location>
</feature>
<evidence type="ECO:0000313" key="4">
    <source>
        <dbReference type="Proteomes" id="UP000694308"/>
    </source>
</evidence>
<feature type="compositionally biased region" description="Polar residues" evidence="1">
    <location>
        <begin position="61"/>
        <end position="70"/>
    </location>
</feature>
<dbReference type="InterPro" id="IPR027954">
    <property type="entry name" value="Transcobalamin-like_C"/>
</dbReference>
<evidence type="ECO:0000313" key="3">
    <source>
        <dbReference type="EMBL" id="MBV7275205.1"/>
    </source>
</evidence>
<sequence>MNNNKKKYLIAVSAFIVCFVMFVFAIKAQKMYADTLTKKQEASQKVENKSTDTKAKENKTEAGSTKPQDNSSKDAKNSTTVTSETAAKPDESKTKQDITGTSSNNTGSASNSQTNPAVKAEASESDKVKQEDSNSQMTLQIIDTVNGNKMILQKDISNMDGETVGYIMERVLDDAKIKYKATGSASTLYFAAIDGLEEKKAGKLSGWCYYVKKNGEGKFHKPNVGSGQWTYHKGDVVVWKYLADGIHDGYEDDWGKGSF</sequence>
<dbReference type="EMBL" id="JAEEGC010000116">
    <property type="protein sequence ID" value="MBV7275205.1"/>
    <property type="molecule type" value="Genomic_DNA"/>
</dbReference>
<name>A0A949TMP0_9CLOT</name>